<dbReference type="EMBL" id="WIXE01021656">
    <property type="protein sequence ID" value="KAK5968192.1"/>
    <property type="molecule type" value="Genomic_DNA"/>
</dbReference>
<dbReference type="AlphaFoldDB" id="A0AAN8IG99"/>
<dbReference type="Gene3D" id="2.130.10.10">
    <property type="entry name" value="YVTN repeat-like/Quinoprotein amine dehydrogenase"/>
    <property type="match status" value="1"/>
</dbReference>
<evidence type="ECO:0000313" key="3">
    <source>
        <dbReference type="Proteomes" id="UP001331761"/>
    </source>
</evidence>
<feature type="domain" description="IFT140 first beta-propeller" evidence="1">
    <location>
        <begin position="6"/>
        <end position="205"/>
    </location>
</feature>
<comment type="caution">
    <text evidence="2">The sequence shown here is derived from an EMBL/GenBank/DDBJ whole genome shotgun (WGS) entry which is preliminary data.</text>
</comment>
<dbReference type="InterPro" id="IPR056154">
    <property type="entry name" value="Beta-prop_IFT140_1st"/>
</dbReference>
<dbReference type="Proteomes" id="UP001331761">
    <property type="component" value="Unassembled WGS sequence"/>
</dbReference>
<sequence length="207" mass="22494">MEKKIFAWSPCSGWLCLASQVQSSVQINFFTHKGVRLEDVVAQRKSSVSVLAWHPLEILVVIAWTDGLLAILSPESSIQFSVDEELKSRVSFLQWSSDGKSLWAVMEDGKCTVYNLISKSSIERCGECSVNDKPTAACQRVKTTQLGQIPLVAEGTQALNGIAPREAALNTVQVSTSVTSTFVVGTEGGVIHVIDRNANSIRVSQVL</sequence>
<dbReference type="InterPro" id="IPR015943">
    <property type="entry name" value="WD40/YVTN_repeat-like_dom_sf"/>
</dbReference>
<dbReference type="InterPro" id="IPR036322">
    <property type="entry name" value="WD40_repeat_dom_sf"/>
</dbReference>
<proteinExistence type="predicted"/>
<dbReference type="SUPFAM" id="SSF50978">
    <property type="entry name" value="WD40 repeat-like"/>
    <property type="match status" value="1"/>
</dbReference>
<gene>
    <name evidence="2" type="ORF">GCK32_006435</name>
</gene>
<dbReference type="Pfam" id="PF23383">
    <property type="entry name" value="Beta-prop_IFT140_1st"/>
    <property type="match status" value="1"/>
</dbReference>
<evidence type="ECO:0000313" key="2">
    <source>
        <dbReference type="EMBL" id="KAK5968192.1"/>
    </source>
</evidence>
<protein>
    <recommendedName>
        <fullName evidence="1">IFT140 first beta-propeller domain-containing protein</fullName>
    </recommendedName>
</protein>
<reference evidence="2 3" key="1">
    <citation type="submission" date="2019-10" db="EMBL/GenBank/DDBJ databases">
        <title>Assembly and Annotation for the nematode Trichostrongylus colubriformis.</title>
        <authorList>
            <person name="Martin J."/>
        </authorList>
    </citation>
    <scope>NUCLEOTIDE SEQUENCE [LARGE SCALE GENOMIC DNA]</scope>
    <source>
        <strain evidence="2">G859</strain>
        <tissue evidence="2">Whole worm</tissue>
    </source>
</reference>
<organism evidence="2 3">
    <name type="scientific">Trichostrongylus colubriformis</name>
    <name type="common">Black scour worm</name>
    <dbReference type="NCBI Taxonomy" id="6319"/>
    <lineage>
        <taxon>Eukaryota</taxon>
        <taxon>Metazoa</taxon>
        <taxon>Ecdysozoa</taxon>
        <taxon>Nematoda</taxon>
        <taxon>Chromadorea</taxon>
        <taxon>Rhabditida</taxon>
        <taxon>Rhabditina</taxon>
        <taxon>Rhabditomorpha</taxon>
        <taxon>Strongyloidea</taxon>
        <taxon>Trichostrongylidae</taxon>
        <taxon>Trichostrongylus</taxon>
    </lineage>
</organism>
<keyword evidence="3" id="KW-1185">Reference proteome</keyword>
<evidence type="ECO:0000259" key="1">
    <source>
        <dbReference type="Pfam" id="PF23383"/>
    </source>
</evidence>
<name>A0AAN8IG99_TRICO</name>
<accession>A0AAN8IG99</accession>